<proteinExistence type="predicted"/>
<keyword evidence="16" id="KW-1185">Reference proteome</keyword>
<dbReference type="Gene3D" id="1.10.287.130">
    <property type="match status" value="1"/>
</dbReference>
<dbReference type="RefSeq" id="WP_185672310.1">
    <property type="nucleotide sequence ID" value="NZ_JACJVP010000047.1"/>
</dbReference>
<evidence type="ECO:0000313" key="16">
    <source>
        <dbReference type="Proteomes" id="UP000547209"/>
    </source>
</evidence>
<dbReference type="SMART" id="SM00387">
    <property type="entry name" value="HATPase_c"/>
    <property type="match status" value="1"/>
</dbReference>
<evidence type="ECO:0000259" key="14">
    <source>
        <dbReference type="PROSITE" id="PS50109"/>
    </source>
</evidence>
<dbReference type="InterPro" id="IPR036890">
    <property type="entry name" value="HATPase_C_sf"/>
</dbReference>
<dbReference type="EMBL" id="JACJVP010000047">
    <property type="protein sequence ID" value="MBB6674450.1"/>
    <property type="molecule type" value="Genomic_DNA"/>
</dbReference>
<dbReference type="FunFam" id="3.30.565.10:FF:000006">
    <property type="entry name" value="Sensor histidine kinase WalK"/>
    <property type="match status" value="1"/>
</dbReference>
<evidence type="ECO:0000256" key="12">
    <source>
        <dbReference type="ARBA" id="ARBA00023136"/>
    </source>
</evidence>
<dbReference type="PANTHER" id="PTHR45436">
    <property type="entry name" value="SENSOR HISTIDINE KINASE YKOH"/>
    <property type="match status" value="1"/>
</dbReference>
<dbReference type="PANTHER" id="PTHR45436:SF5">
    <property type="entry name" value="SENSOR HISTIDINE KINASE TRCS"/>
    <property type="match status" value="1"/>
</dbReference>
<feature type="domain" description="Histidine kinase" evidence="14">
    <location>
        <begin position="201"/>
        <end position="418"/>
    </location>
</feature>
<dbReference type="PRINTS" id="PR00344">
    <property type="entry name" value="BCTRLSENSOR"/>
</dbReference>
<comment type="caution">
    <text evidence="15">The sequence shown here is derived from an EMBL/GenBank/DDBJ whole genome shotgun (WGS) entry which is preliminary data.</text>
</comment>
<evidence type="ECO:0000256" key="6">
    <source>
        <dbReference type="ARBA" id="ARBA00022692"/>
    </source>
</evidence>
<evidence type="ECO:0000256" key="9">
    <source>
        <dbReference type="ARBA" id="ARBA00022840"/>
    </source>
</evidence>
<name>A0A7X0RVN3_9BACL</name>
<dbReference type="AlphaFoldDB" id="A0A7X0RVN3"/>
<keyword evidence="6 13" id="KW-0812">Transmembrane</keyword>
<accession>A0A7X0RVN3</accession>
<dbReference type="SUPFAM" id="SSF47384">
    <property type="entry name" value="Homodimeric domain of signal transducing histidine kinase"/>
    <property type="match status" value="1"/>
</dbReference>
<dbReference type="InterPro" id="IPR005467">
    <property type="entry name" value="His_kinase_dom"/>
</dbReference>
<feature type="transmembrane region" description="Helical" evidence="13">
    <location>
        <begin position="162"/>
        <end position="181"/>
    </location>
</feature>
<keyword evidence="11" id="KW-0902">Two-component regulatory system</keyword>
<evidence type="ECO:0000256" key="13">
    <source>
        <dbReference type="SAM" id="Phobius"/>
    </source>
</evidence>
<keyword evidence="10 13" id="KW-1133">Transmembrane helix</keyword>
<evidence type="ECO:0000256" key="8">
    <source>
        <dbReference type="ARBA" id="ARBA00022777"/>
    </source>
</evidence>
<evidence type="ECO:0000313" key="15">
    <source>
        <dbReference type="EMBL" id="MBB6674450.1"/>
    </source>
</evidence>
<keyword evidence="8 15" id="KW-0418">Kinase</keyword>
<keyword evidence="12 13" id="KW-0472">Membrane</keyword>
<keyword evidence="7" id="KW-0547">Nucleotide-binding</keyword>
<protein>
    <recommendedName>
        <fullName evidence="3">histidine kinase</fullName>
        <ecNumber evidence="3">2.7.13.3</ecNumber>
    </recommendedName>
</protein>
<dbReference type="Pfam" id="PF00512">
    <property type="entry name" value="HisKA"/>
    <property type="match status" value="1"/>
</dbReference>
<dbReference type="FunFam" id="1.10.287.130:FF:000001">
    <property type="entry name" value="Two-component sensor histidine kinase"/>
    <property type="match status" value="1"/>
</dbReference>
<comment type="catalytic activity">
    <reaction evidence="1">
        <text>ATP + protein L-histidine = ADP + protein N-phospho-L-histidine.</text>
        <dbReference type="EC" id="2.7.13.3"/>
    </reaction>
</comment>
<evidence type="ECO:0000256" key="10">
    <source>
        <dbReference type="ARBA" id="ARBA00022989"/>
    </source>
</evidence>
<keyword evidence="4" id="KW-0597">Phosphoprotein</keyword>
<dbReference type="CDD" id="cd00082">
    <property type="entry name" value="HisKA"/>
    <property type="match status" value="1"/>
</dbReference>
<dbReference type="CDD" id="cd00075">
    <property type="entry name" value="HATPase"/>
    <property type="match status" value="1"/>
</dbReference>
<organism evidence="15 16">
    <name type="scientific">Cohnella nanjingensis</name>
    <dbReference type="NCBI Taxonomy" id="1387779"/>
    <lineage>
        <taxon>Bacteria</taxon>
        <taxon>Bacillati</taxon>
        <taxon>Bacillota</taxon>
        <taxon>Bacilli</taxon>
        <taxon>Bacillales</taxon>
        <taxon>Paenibacillaceae</taxon>
        <taxon>Cohnella</taxon>
    </lineage>
</organism>
<dbReference type="Pfam" id="PF02518">
    <property type="entry name" value="HATPase_c"/>
    <property type="match status" value="1"/>
</dbReference>
<reference evidence="15 16" key="1">
    <citation type="submission" date="2020-08" db="EMBL/GenBank/DDBJ databases">
        <title>Cohnella phylogeny.</title>
        <authorList>
            <person name="Dunlap C."/>
        </authorList>
    </citation>
    <scope>NUCLEOTIDE SEQUENCE [LARGE SCALE GENOMIC DNA]</scope>
    <source>
        <strain evidence="15 16">DSM 28246</strain>
    </source>
</reference>
<evidence type="ECO:0000256" key="2">
    <source>
        <dbReference type="ARBA" id="ARBA00004651"/>
    </source>
</evidence>
<dbReference type="GO" id="GO:0005886">
    <property type="term" value="C:plasma membrane"/>
    <property type="evidence" value="ECO:0007669"/>
    <property type="project" value="UniProtKB-SubCell"/>
</dbReference>
<dbReference type="InterPro" id="IPR050428">
    <property type="entry name" value="TCS_sensor_his_kinase"/>
</dbReference>
<comment type="subcellular location">
    <subcellularLocation>
        <location evidence="2">Cell membrane</location>
        <topology evidence="2">Multi-pass membrane protein</topology>
    </subcellularLocation>
</comment>
<dbReference type="GO" id="GO:0000155">
    <property type="term" value="F:phosphorelay sensor kinase activity"/>
    <property type="evidence" value="ECO:0007669"/>
    <property type="project" value="InterPro"/>
</dbReference>
<dbReference type="SUPFAM" id="SSF55874">
    <property type="entry name" value="ATPase domain of HSP90 chaperone/DNA topoisomerase II/histidine kinase"/>
    <property type="match status" value="1"/>
</dbReference>
<dbReference type="EC" id="2.7.13.3" evidence="3"/>
<sequence>MFRNIRRRLVIVNASVLLLVLATLGAALYLNMQYRLYHDIDEILQQSKSRIRSVRHLDELIHSDLRQLQQDERTTYLFWDAKGALIGQLPERTFSLQEAGDFKPDKDLDKPLTVRSEHSKYRILQVPSGNPPSGSSGSVDTIAIVKNLGDVTGTLRALQRDIAAGIVAGVILSILLGYFLAGRALVPIRRSWDRQQQFVADASHELRTPTAVIHAQTELLLRQPNRSIEQESPNISKILRESKRMGKLVDDLLTLARTDSNQLQLQTTLFPLDDLLRELSEQFRLIADTNYIHIETDIQESMLFAGDEGRIRQLLIILLDNAFKFTQPEGRIKITGRYASHSVLIRIEDNGCGISEDDLPHIFERFYRGDKSRSRAAGGTGLGLSIAEWIVKAHGGKIRVQSAVHVGTTVVLLFPRGR</sequence>
<dbReference type="PROSITE" id="PS50109">
    <property type="entry name" value="HIS_KIN"/>
    <property type="match status" value="1"/>
</dbReference>
<evidence type="ECO:0000256" key="11">
    <source>
        <dbReference type="ARBA" id="ARBA00023012"/>
    </source>
</evidence>
<dbReference type="InterPro" id="IPR003661">
    <property type="entry name" value="HisK_dim/P_dom"/>
</dbReference>
<dbReference type="GO" id="GO:0005524">
    <property type="term" value="F:ATP binding"/>
    <property type="evidence" value="ECO:0007669"/>
    <property type="project" value="UniProtKB-KW"/>
</dbReference>
<dbReference type="InterPro" id="IPR004358">
    <property type="entry name" value="Sig_transdc_His_kin-like_C"/>
</dbReference>
<evidence type="ECO:0000256" key="1">
    <source>
        <dbReference type="ARBA" id="ARBA00000085"/>
    </source>
</evidence>
<evidence type="ECO:0000256" key="4">
    <source>
        <dbReference type="ARBA" id="ARBA00022553"/>
    </source>
</evidence>
<dbReference type="InterPro" id="IPR036097">
    <property type="entry name" value="HisK_dim/P_sf"/>
</dbReference>
<keyword evidence="5" id="KW-0808">Transferase</keyword>
<dbReference type="SMART" id="SM00388">
    <property type="entry name" value="HisKA"/>
    <property type="match status" value="1"/>
</dbReference>
<feature type="transmembrane region" description="Helical" evidence="13">
    <location>
        <begin position="9"/>
        <end position="30"/>
    </location>
</feature>
<gene>
    <name evidence="15" type="ORF">H7C19_27580</name>
</gene>
<dbReference type="InterPro" id="IPR003594">
    <property type="entry name" value="HATPase_dom"/>
</dbReference>
<evidence type="ECO:0000256" key="5">
    <source>
        <dbReference type="ARBA" id="ARBA00022679"/>
    </source>
</evidence>
<keyword evidence="9" id="KW-0067">ATP-binding</keyword>
<evidence type="ECO:0000256" key="3">
    <source>
        <dbReference type="ARBA" id="ARBA00012438"/>
    </source>
</evidence>
<evidence type="ECO:0000256" key="7">
    <source>
        <dbReference type="ARBA" id="ARBA00022741"/>
    </source>
</evidence>
<dbReference type="Proteomes" id="UP000547209">
    <property type="component" value="Unassembled WGS sequence"/>
</dbReference>
<dbReference type="Gene3D" id="3.30.565.10">
    <property type="entry name" value="Histidine kinase-like ATPase, C-terminal domain"/>
    <property type="match status" value="1"/>
</dbReference>